<proteinExistence type="predicted"/>
<dbReference type="Proteomes" id="UP000585638">
    <property type="component" value="Unassembled WGS sequence"/>
</dbReference>
<comment type="caution">
    <text evidence="2">The sequence shown here is derived from an EMBL/GenBank/DDBJ whole genome shotgun (WGS) entry which is preliminary data.</text>
</comment>
<protein>
    <submittedName>
        <fullName evidence="2">Putative membrane protein YkgB</fullName>
    </submittedName>
</protein>
<keyword evidence="1" id="KW-0472">Membrane</keyword>
<reference evidence="2 3" key="1">
    <citation type="submission" date="2020-08" db="EMBL/GenBank/DDBJ databases">
        <title>Sequencing the genomes of 1000 actinobacteria strains.</title>
        <authorList>
            <person name="Klenk H.-P."/>
        </authorList>
    </citation>
    <scope>NUCLEOTIDE SEQUENCE [LARGE SCALE GENOMIC DNA]</scope>
    <source>
        <strain evidence="2 3">DSM 43851</strain>
    </source>
</reference>
<feature type="transmembrane region" description="Helical" evidence="1">
    <location>
        <begin position="12"/>
        <end position="33"/>
    </location>
</feature>
<keyword evidence="1" id="KW-1133">Transmembrane helix</keyword>
<sequence>MTERGLSLITNIGLRVAIYPTGLWAVGILLPLALMPGELFSGPDHMPTLEGQYVLKDLVLLAATLVIADATAHRTHGASGHWIQSSTKG</sequence>
<evidence type="ECO:0000313" key="3">
    <source>
        <dbReference type="Proteomes" id="UP000585638"/>
    </source>
</evidence>
<gene>
    <name evidence="2" type="ORF">BJ998_005551</name>
</gene>
<name>A0A7W9KKY0_9PSEU</name>
<organism evidence="2 3">
    <name type="scientific">Kutzneria kofuensis</name>
    <dbReference type="NCBI Taxonomy" id="103725"/>
    <lineage>
        <taxon>Bacteria</taxon>
        <taxon>Bacillati</taxon>
        <taxon>Actinomycetota</taxon>
        <taxon>Actinomycetes</taxon>
        <taxon>Pseudonocardiales</taxon>
        <taxon>Pseudonocardiaceae</taxon>
        <taxon>Kutzneria</taxon>
    </lineage>
</organism>
<keyword evidence="1" id="KW-0812">Transmembrane</keyword>
<dbReference type="EMBL" id="JACHIR010000001">
    <property type="protein sequence ID" value="MBB5894355.1"/>
    <property type="molecule type" value="Genomic_DNA"/>
</dbReference>
<evidence type="ECO:0000256" key="1">
    <source>
        <dbReference type="SAM" id="Phobius"/>
    </source>
</evidence>
<dbReference type="AlphaFoldDB" id="A0A7W9KKY0"/>
<accession>A0A7W9KKY0</accession>
<keyword evidence="3" id="KW-1185">Reference proteome</keyword>
<dbReference type="RefSeq" id="WP_184866265.1">
    <property type="nucleotide sequence ID" value="NZ_BAAAWY010000029.1"/>
</dbReference>
<evidence type="ECO:0000313" key="2">
    <source>
        <dbReference type="EMBL" id="MBB5894355.1"/>
    </source>
</evidence>